<organism evidence="8">
    <name type="scientific">Thermodesulfovibrio autotrophicus</name>
    <dbReference type="NCBI Taxonomy" id="3118333"/>
    <lineage>
        <taxon>Bacteria</taxon>
        <taxon>Pseudomonadati</taxon>
        <taxon>Nitrospirota</taxon>
        <taxon>Thermodesulfovibrionia</taxon>
        <taxon>Thermodesulfovibrionales</taxon>
        <taxon>Thermodesulfovibrionaceae</taxon>
        <taxon>Thermodesulfovibrio</taxon>
    </lineage>
</organism>
<dbReference type="PANTHER" id="PTHR11761">
    <property type="entry name" value="50S/60S RIBOSOMAL PROTEIN L14/L23"/>
    <property type="match status" value="1"/>
</dbReference>
<dbReference type="GO" id="GO:0006412">
    <property type="term" value="P:translation"/>
    <property type="evidence" value="ECO:0007669"/>
    <property type="project" value="UniProtKB-UniRule"/>
</dbReference>
<keyword evidence="3 5" id="KW-0689">Ribosomal protein</keyword>
<name>A0AAU8GW97_9BACT</name>
<dbReference type="GO" id="GO:0003735">
    <property type="term" value="F:structural constituent of ribosome"/>
    <property type="evidence" value="ECO:0007669"/>
    <property type="project" value="InterPro"/>
</dbReference>
<dbReference type="InterPro" id="IPR036853">
    <property type="entry name" value="Ribosomal_uL14_sf"/>
</dbReference>
<accession>A0AAU8GW97</accession>
<keyword evidence="4 5" id="KW-0687">Ribonucleoprotein</keyword>
<dbReference type="EMBL" id="CP144373">
    <property type="protein sequence ID" value="XCH46477.1"/>
    <property type="molecule type" value="Genomic_DNA"/>
</dbReference>
<dbReference type="AlphaFoldDB" id="A0AAU8GW97"/>
<dbReference type="Pfam" id="PF00238">
    <property type="entry name" value="Ribosomal_L14"/>
    <property type="match status" value="1"/>
</dbReference>
<comment type="subunit">
    <text evidence="5">Part of the 50S ribosomal subunit. Forms a cluster with proteins L3 and L19. In the 70S ribosome, L14 and L19 interact and together make contacts with the 16S rRNA in bridges B5 and B8.</text>
</comment>
<evidence type="ECO:0000256" key="7">
    <source>
        <dbReference type="RuleBase" id="RU003950"/>
    </source>
</evidence>
<evidence type="ECO:0000256" key="4">
    <source>
        <dbReference type="ARBA" id="ARBA00023274"/>
    </source>
</evidence>
<dbReference type="KEGG" id="taut:V4D30_09025"/>
<evidence type="ECO:0000256" key="5">
    <source>
        <dbReference type="HAMAP-Rule" id="MF_01367"/>
    </source>
</evidence>
<proteinExistence type="inferred from homology"/>
<dbReference type="SUPFAM" id="SSF50193">
    <property type="entry name" value="Ribosomal protein L14"/>
    <property type="match status" value="1"/>
</dbReference>
<dbReference type="PANTHER" id="PTHR11761:SF3">
    <property type="entry name" value="LARGE RIBOSOMAL SUBUNIT PROTEIN UL14M"/>
    <property type="match status" value="1"/>
</dbReference>
<evidence type="ECO:0000256" key="3">
    <source>
        <dbReference type="ARBA" id="ARBA00022980"/>
    </source>
</evidence>
<keyword evidence="1 5" id="KW-0699">rRNA-binding</keyword>
<dbReference type="InterPro" id="IPR005745">
    <property type="entry name" value="Ribosomal_uL14_bac-type"/>
</dbReference>
<dbReference type="HAMAP" id="MF_01367">
    <property type="entry name" value="Ribosomal_uL14"/>
    <property type="match status" value="1"/>
</dbReference>
<dbReference type="SMART" id="SM01374">
    <property type="entry name" value="Ribosomal_L14"/>
    <property type="match status" value="1"/>
</dbReference>
<keyword evidence="2 5" id="KW-0694">RNA-binding</keyword>
<dbReference type="RefSeq" id="WP_353684008.1">
    <property type="nucleotide sequence ID" value="NZ_CP144373.1"/>
</dbReference>
<dbReference type="InterPro" id="IPR000218">
    <property type="entry name" value="Ribosomal_uL14"/>
</dbReference>
<evidence type="ECO:0000256" key="6">
    <source>
        <dbReference type="RuleBase" id="RU003949"/>
    </source>
</evidence>
<dbReference type="Gene3D" id="2.40.150.20">
    <property type="entry name" value="Ribosomal protein L14"/>
    <property type="match status" value="1"/>
</dbReference>
<dbReference type="InterPro" id="IPR019972">
    <property type="entry name" value="Ribosomal_uL14_CS"/>
</dbReference>
<dbReference type="GO" id="GO:0070180">
    <property type="term" value="F:large ribosomal subunit rRNA binding"/>
    <property type="evidence" value="ECO:0007669"/>
    <property type="project" value="TreeGrafter"/>
</dbReference>
<evidence type="ECO:0000256" key="2">
    <source>
        <dbReference type="ARBA" id="ARBA00022884"/>
    </source>
</evidence>
<dbReference type="GO" id="GO:0022625">
    <property type="term" value="C:cytosolic large ribosomal subunit"/>
    <property type="evidence" value="ECO:0007669"/>
    <property type="project" value="TreeGrafter"/>
</dbReference>
<dbReference type="NCBIfam" id="TIGR01067">
    <property type="entry name" value="rplN_bact"/>
    <property type="match status" value="1"/>
</dbReference>
<dbReference type="PROSITE" id="PS00049">
    <property type="entry name" value="RIBOSOMAL_L14"/>
    <property type="match status" value="1"/>
</dbReference>
<dbReference type="CDD" id="cd00337">
    <property type="entry name" value="Ribosomal_uL14"/>
    <property type="match status" value="1"/>
</dbReference>
<comment type="function">
    <text evidence="5 7">Binds to 23S rRNA. Forms part of two intersubunit bridges in the 70S ribosome.</text>
</comment>
<dbReference type="FunFam" id="2.40.150.20:FF:000001">
    <property type="entry name" value="50S ribosomal protein L14"/>
    <property type="match status" value="1"/>
</dbReference>
<sequence length="122" mass="13510">MIQPRSILEVADNSGAKKVQCIRVLGGSNRKYASLGDVIVVSVKEALPDSNIKKGSVVKAVIVRLRRSVRRPDGSYIRFDQNAVVLVNNQLEPIGTRIFGPVARELRWKEFTKIVSLAPEVI</sequence>
<evidence type="ECO:0000313" key="8">
    <source>
        <dbReference type="EMBL" id="XCH46477.1"/>
    </source>
</evidence>
<protein>
    <recommendedName>
        <fullName evidence="5">Large ribosomal subunit protein uL14</fullName>
    </recommendedName>
</protein>
<reference evidence="8" key="1">
    <citation type="submission" date="2024-01" db="EMBL/GenBank/DDBJ databases">
        <title>The first autotrophic representatives of the genus Thermodesulfovibrio.</title>
        <authorList>
            <person name="Maltseva A.I."/>
            <person name="Elcheninov A.G."/>
            <person name="Kublanov I.V."/>
            <person name="Lebedinsky A.V."/>
            <person name="Frolov E.N."/>
        </authorList>
    </citation>
    <scope>NUCLEOTIDE SEQUENCE</scope>
    <source>
        <strain evidence="8">3907-1M</strain>
    </source>
</reference>
<evidence type="ECO:0000256" key="1">
    <source>
        <dbReference type="ARBA" id="ARBA00022730"/>
    </source>
</evidence>
<gene>
    <name evidence="5 8" type="primary">rplN</name>
    <name evidence="8" type="ORF">V4D30_09025</name>
</gene>
<comment type="similarity">
    <text evidence="5 6">Belongs to the universal ribosomal protein uL14 family.</text>
</comment>